<evidence type="ECO:0000313" key="2">
    <source>
        <dbReference type="Proteomes" id="UP000821656"/>
    </source>
</evidence>
<accession>A0A9Q5CI25</accession>
<gene>
    <name evidence="1" type="ORF">DFH45_002074</name>
</gene>
<protein>
    <submittedName>
        <fullName evidence="1">Uncharacterized protein</fullName>
    </submittedName>
</protein>
<evidence type="ECO:0000313" key="1">
    <source>
        <dbReference type="EMBL" id="NRV09111.1"/>
    </source>
</evidence>
<sequence>MDNILETMHYTWGRKEIYIIYYLGKKRIDTLYMELVSY</sequence>
<dbReference type="EMBL" id="JABSXK010000001">
    <property type="protein sequence ID" value="NRV09111.1"/>
    <property type="molecule type" value="Genomic_DNA"/>
</dbReference>
<reference evidence="1" key="1">
    <citation type="submission" date="2020-05" db="EMBL/GenBank/DDBJ databases">
        <title>Genomic insights into acetone-butanol-ethanol (ABE) fermentation by sequencing solventogenic clostridia strains.</title>
        <authorList>
            <person name="Brown S."/>
        </authorList>
    </citation>
    <scope>NUCLEOTIDE SEQUENCE</scope>
    <source>
        <strain evidence="1">DJ126</strain>
    </source>
</reference>
<organism evidence="1 2">
    <name type="scientific">Clostridium beijerinckii</name>
    <name type="common">Clostridium MP</name>
    <dbReference type="NCBI Taxonomy" id="1520"/>
    <lineage>
        <taxon>Bacteria</taxon>
        <taxon>Bacillati</taxon>
        <taxon>Bacillota</taxon>
        <taxon>Clostridia</taxon>
        <taxon>Eubacteriales</taxon>
        <taxon>Clostridiaceae</taxon>
        <taxon>Clostridium</taxon>
    </lineage>
</organism>
<proteinExistence type="predicted"/>
<name>A0A9Q5CI25_CLOBE</name>
<dbReference type="Proteomes" id="UP000821656">
    <property type="component" value="Unassembled WGS sequence"/>
</dbReference>
<comment type="caution">
    <text evidence="1">The sequence shown here is derived from an EMBL/GenBank/DDBJ whole genome shotgun (WGS) entry which is preliminary data.</text>
</comment>
<dbReference type="AlphaFoldDB" id="A0A9Q5CI25"/>